<evidence type="ECO:0000256" key="1">
    <source>
        <dbReference type="SAM" id="Coils"/>
    </source>
</evidence>
<feature type="coiled-coil region" evidence="1">
    <location>
        <begin position="290"/>
        <end position="317"/>
    </location>
</feature>
<dbReference type="AlphaFoldDB" id="A0A8K1C2Q0"/>
<keyword evidence="1" id="KW-0175">Coiled coil</keyword>
<protein>
    <submittedName>
        <fullName evidence="3">Uncharacterized protein</fullName>
    </submittedName>
</protein>
<organism evidence="3 4">
    <name type="scientific">Pythium oligandrum</name>
    <name type="common">Mycoparasitic fungus</name>
    <dbReference type="NCBI Taxonomy" id="41045"/>
    <lineage>
        <taxon>Eukaryota</taxon>
        <taxon>Sar</taxon>
        <taxon>Stramenopiles</taxon>
        <taxon>Oomycota</taxon>
        <taxon>Peronosporomycetes</taxon>
        <taxon>Pythiales</taxon>
        <taxon>Pythiaceae</taxon>
        <taxon>Pythium</taxon>
    </lineage>
</organism>
<dbReference type="OrthoDB" id="168391at2759"/>
<name>A0A8K1C2Q0_PYTOL</name>
<comment type="caution">
    <text evidence="3">The sequence shown here is derived from an EMBL/GenBank/DDBJ whole genome shotgun (WGS) entry which is preliminary data.</text>
</comment>
<sequence length="397" mass="44155">MVFDALKRPGWHTIADATGDSRGHEAQIQTEENEEMSPEASLAVQRWVIAANEGQSEGLCTRDQHGYERLYTQLVRRIRQTHASQQEDELMMLRDDDWARDRAVFEYIADAELLDAVHSVAVAWSNDRSSNSIQRFFTLQTEETATATATAPPLPCRQSSMAEKLARMRTQRSLRVSASPKMDGPPGESVSVSTESVESPAPVTRRETTDDAAHYFAIETRLALKERLQTVQKQLPVLLVQLKLAWMKCFAAENANSDATTQATELVTQGEALAKHLLDACTKAQTTGAIQEYKQLVATVEDELQALEALVTRLSSTSPSKPAPSAAIEPLTREVASSEPTQRDIKEQFLARVQLDRDELVLPSMKAYYAKVAPPYAAYLAQDKSTRQPLRSKKPIQ</sequence>
<feature type="region of interest" description="Disordered" evidence="2">
    <location>
        <begin position="173"/>
        <end position="206"/>
    </location>
</feature>
<keyword evidence="4" id="KW-1185">Reference proteome</keyword>
<feature type="region of interest" description="Disordered" evidence="2">
    <location>
        <begin position="317"/>
        <end position="342"/>
    </location>
</feature>
<feature type="compositionally biased region" description="Low complexity" evidence="2">
    <location>
        <begin position="317"/>
        <end position="327"/>
    </location>
</feature>
<evidence type="ECO:0000313" key="4">
    <source>
        <dbReference type="Proteomes" id="UP000794436"/>
    </source>
</evidence>
<reference evidence="3" key="1">
    <citation type="submission" date="2019-03" db="EMBL/GenBank/DDBJ databases">
        <title>Long read genome sequence of the mycoparasitic Pythium oligandrum ATCC 38472 isolated from sugarbeet rhizosphere.</title>
        <authorList>
            <person name="Gaulin E."/>
        </authorList>
    </citation>
    <scope>NUCLEOTIDE SEQUENCE</scope>
    <source>
        <strain evidence="3">ATCC 38472_TT</strain>
    </source>
</reference>
<dbReference type="Proteomes" id="UP000794436">
    <property type="component" value="Unassembled WGS sequence"/>
</dbReference>
<feature type="compositionally biased region" description="Low complexity" evidence="2">
    <location>
        <begin position="188"/>
        <end position="199"/>
    </location>
</feature>
<gene>
    <name evidence="3" type="ORF">Poli38472_013174</name>
</gene>
<dbReference type="EMBL" id="SPLM01000148">
    <property type="protein sequence ID" value="TMW55283.1"/>
    <property type="molecule type" value="Genomic_DNA"/>
</dbReference>
<proteinExistence type="predicted"/>
<accession>A0A8K1C2Q0</accession>
<evidence type="ECO:0000256" key="2">
    <source>
        <dbReference type="SAM" id="MobiDB-lite"/>
    </source>
</evidence>
<evidence type="ECO:0000313" key="3">
    <source>
        <dbReference type="EMBL" id="TMW55283.1"/>
    </source>
</evidence>